<dbReference type="AlphaFoldDB" id="A0A545APP4"/>
<evidence type="ECO:0000259" key="2">
    <source>
        <dbReference type="PROSITE" id="PS51178"/>
    </source>
</evidence>
<dbReference type="InParanoid" id="A0A545APP4"/>
<keyword evidence="1" id="KW-0732">Signal</keyword>
<dbReference type="EMBL" id="VIRS01000017">
    <property type="protein sequence ID" value="TQS42705.1"/>
    <property type="molecule type" value="Genomic_DNA"/>
</dbReference>
<proteinExistence type="predicted"/>
<dbReference type="SMART" id="SM00740">
    <property type="entry name" value="PASTA"/>
    <property type="match status" value="1"/>
</dbReference>
<feature type="chain" id="PRO_5021876395" evidence="1">
    <location>
        <begin position="25"/>
        <end position="187"/>
    </location>
</feature>
<evidence type="ECO:0000313" key="4">
    <source>
        <dbReference type="Proteomes" id="UP000317982"/>
    </source>
</evidence>
<gene>
    <name evidence="3" type="ORF">FL583_23780</name>
</gene>
<feature type="domain" description="PASTA" evidence="2">
    <location>
        <begin position="112"/>
        <end position="180"/>
    </location>
</feature>
<evidence type="ECO:0000313" key="3">
    <source>
        <dbReference type="EMBL" id="TQS42705.1"/>
    </source>
</evidence>
<sequence length="187" mass="19279">MPMKALVMAVVVLALVLIGRPAAAATPTAVLTSASVTFTTTDEDKDGDTAVYLELKTGDGRQAGWLTGFYGRFDDGSVHGPLTFSDGTSYVLAEKNRSLSESNRALTASFAPVSQVRVPNVIGQTEAAAKAAVRAAGLTPGAVTHEVDPRCEHVGVVHREIPGAGALVDGGSVVVLVIGDEPKTHCP</sequence>
<dbReference type="Pfam" id="PF03793">
    <property type="entry name" value="PASTA"/>
    <property type="match status" value="1"/>
</dbReference>
<name>A0A545APP4_9ACTN</name>
<dbReference type="Gene3D" id="3.30.10.20">
    <property type="match status" value="1"/>
</dbReference>
<dbReference type="Proteomes" id="UP000317982">
    <property type="component" value="Unassembled WGS sequence"/>
</dbReference>
<organism evidence="3 4">
    <name type="scientific">Cryptosporangium phraense</name>
    <dbReference type="NCBI Taxonomy" id="2593070"/>
    <lineage>
        <taxon>Bacteria</taxon>
        <taxon>Bacillati</taxon>
        <taxon>Actinomycetota</taxon>
        <taxon>Actinomycetes</taxon>
        <taxon>Cryptosporangiales</taxon>
        <taxon>Cryptosporangiaceae</taxon>
        <taxon>Cryptosporangium</taxon>
    </lineage>
</organism>
<protein>
    <submittedName>
        <fullName evidence="3">PASTA domain-containing protein</fullName>
    </submittedName>
</protein>
<keyword evidence="4" id="KW-1185">Reference proteome</keyword>
<dbReference type="PROSITE" id="PS51178">
    <property type="entry name" value="PASTA"/>
    <property type="match status" value="1"/>
</dbReference>
<reference evidence="3 4" key="1">
    <citation type="submission" date="2019-07" db="EMBL/GenBank/DDBJ databases">
        <title>Cryptosporangium phraense sp. nov., isolated from plant litter.</title>
        <authorList>
            <person name="Suriyachadkun C."/>
        </authorList>
    </citation>
    <scope>NUCLEOTIDE SEQUENCE [LARGE SCALE GENOMIC DNA]</scope>
    <source>
        <strain evidence="3 4">A-T 5661</strain>
    </source>
</reference>
<feature type="signal peptide" evidence="1">
    <location>
        <begin position="1"/>
        <end position="24"/>
    </location>
</feature>
<dbReference type="RefSeq" id="WP_142707012.1">
    <property type="nucleotide sequence ID" value="NZ_VIRS01000017.1"/>
</dbReference>
<evidence type="ECO:0000256" key="1">
    <source>
        <dbReference type="SAM" id="SignalP"/>
    </source>
</evidence>
<accession>A0A545APP4</accession>
<dbReference type="InterPro" id="IPR005543">
    <property type="entry name" value="PASTA_dom"/>
</dbReference>
<comment type="caution">
    <text evidence="3">The sequence shown here is derived from an EMBL/GenBank/DDBJ whole genome shotgun (WGS) entry which is preliminary data.</text>
</comment>